<keyword evidence="1" id="KW-0732">Signal</keyword>
<feature type="chain" id="PRO_5036949767" description="Phytase-like domain-containing protein" evidence="1">
    <location>
        <begin position="29"/>
        <end position="339"/>
    </location>
</feature>
<evidence type="ECO:0000259" key="2">
    <source>
        <dbReference type="Pfam" id="PF13449"/>
    </source>
</evidence>
<reference evidence="3" key="1">
    <citation type="journal article" date="2014" name="Int. J. Syst. Evol. Microbiol.">
        <title>Complete genome sequence of Corynebacterium casei LMG S-19264T (=DSM 44701T), isolated from a smear-ripened cheese.</title>
        <authorList>
            <consortium name="US DOE Joint Genome Institute (JGI-PGF)"/>
            <person name="Walter F."/>
            <person name="Albersmeier A."/>
            <person name="Kalinowski J."/>
            <person name="Ruckert C."/>
        </authorList>
    </citation>
    <scope>NUCLEOTIDE SEQUENCE</scope>
    <source>
        <strain evidence="3">CGMCC 1.12919</strain>
    </source>
</reference>
<feature type="domain" description="Phytase-like" evidence="2">
    <location>
        <begin position="70"/>
        <end position="320"/>
    </location>
</feature>
<evidence type="ECO:0000313" key="4">
    <source>
        <dbReference type="Proteomes" id="UP000637002"/>
    </source>
</evidence>
<comment type="caution">
    <text evidence="3">The sequence shown here is derived from an EMBL/GenBank/DDBJ whole genome shotgun (WGS) entry which is preliminary data.</text>
</comment>
<evidence type="ECO:0000313" key="3">
    <source>
        <dbReference type="EMBL" id="GGC78761.1"/>
    </source>
</evidence>
<keyword evidence="4" id="KW-1185">Reference proteome</keyword>
<dbReference type="InterPro" id="IPR014567">
    <property type="entry name" value="UCP031900"/>
</dbReference>
<reference evidence="3" key="2">
    <citation type="submission" date="2020-09" db="EMBL/GenBank/DDBJ databases">
        <authorList>
            <person name="Sun Q."/>
            <person name="Zhou Y."/>
        </authorList>
    </citation>
    <scope>NUCLEOTIDE SEQUENCE</scope>
    <source>
        <strain evidence="3">CGMCC 1.12919</strain>
    </source>
</reference>
<name>A0A916XJQ4_9HYPH</name>
<dbReference type="Proteomes" id="UP000637002">
    <property type="component" value="Unassembled WGS sequence"/>
</dbReference>
<accession>A0A916XJQ4</accession>
<dbReference type="EMBL" id="BMGG01000007">
    <property type="protein sequence ID" value="GGC78761.1"/>
    <property type="molecule type" value="Genomic_DNA"/>
</dbReference>
<gene>
    <name evidence="3" type="ORF">GCM10010994_41140</name>
</gene>
<sequence length="339" mass="35317">MSPYAAGARLAATLLLLAPLGGAPRAEAGGRAADVAVQPARGFDRAAPEATRFGALDFRGGLVLSARDSDFGGWSGLWRSADGRRLVAISDKGTWMTATPRYDGGRLAGLDEVKLAPALSGTGEPLGETTAYDTEGLAIVDGTAYVSIERTHEVLRFAFGRDGTAARGETVSVPPAAKRLRSNSSLEAIGVAPPASPIAGAVVTIAEQSDGDGPTRGWILTGPAAGEFRVARHDGFDITDLAFLPGGDMLLLERFYTRATGVKLRLRRVAAADVKAGALLDGPVLATADKGFEIDNMEGLALHRTPSGETILTIISDDNFSSEQRTILLEFALSDGAAR</sequence>
<feature type="signal peptide" evidence="1">
    <location>
        <begin position="1"/>
        <end position="28"/>
    </location>
</feature>
<dbReference type="Pfam" id="PF13449">
    <property type="entry name" value="Phytase-like"/>
    <property type="match status" value="1"/>
</dbReference>
<protein>
    <recommendedName>
        <fullName evidence="2">Phytase-like domain-containing protein</fullName>
    </recommendedName>
</protein>
<evidence type="ECO:0000256" key="1">
    <source>
        <dbReference type="SAM" id="SignalP"/>
    </source>
</evidence>
<dbReference type="InterPro" id="IPR027372">
    <property type="entry name" value="Phytase-like_dom"/>
</dbReference>
<proteinExistence type="predicted"/>
<organism evidence="3 4">
    <name type="scientific">Chelatococcus reniformis</name>
    <dbReference type="NCBI Taxonomy" id="1494448"/>
    <lineage>
        <taxon>Bacteria</taxon>
        <taxon>Pseudomonadati</taxon>
        <taxon>Pseudomonadota</taxon>
        <taxon>Alphaproteobacteria</taxon>
        <taxon>Hyphomicrobiales</taxon>
        <taxon>Chelatococcaceae</taxon>
        <taxon>Chelatococcus</taxon>
    </lineage>
</organism>
<dbReference type="PIRSF" id="PIRSF031900">
    <property type="entry name" value="UCP031900"/>
    <property type="match status" value="1"/>
</dbReference>
<dbReference type="RefSeq" id="WP_188611042.1">
    <property type="nucleotide sequence ID" value="NZ_BMGG01000007.1"/>
</dbReference>
<dbReference type="AlphaFoldDB" id="A0A916XJQ4"/>